<dbReference type="InterPro" id="IPR006868">
    <property type="entry name" value="DUF630"/>
</dbReference>
<evidence type="ECO:0000259" key="3">
    <source>
        <dbReference type="Pfam" id="PF04783"/>
    </source>
</evidence>
<dbReference type="InterPro" id="IPR006867">
    <property type="entry name" value="DUF632"/>
</dbReference>
<organism evidence="4 5">
    <name type="scientific">Malus domestica</name>
    <name type="common">Apple</name>
    <name type="synonym">Pyrus malus</name>
    <dbReference type="NCBI Taxonomy" id="3750"/>
    <lineage>
        <taxon>Eukaryota</taxon>
        <taxon>Viridiplantae</taxon>
        <taxon>Streptophyta</taxon>
        <taxon>Embryophyta</taxon>
        <taxon>Tracheophyta</taxon>
        <taxon>Spermatophyta</taxon>
        <taxon>Magnoliopsida</taxon>
        <taxon>eudicotyledons</taxon>
        <taxon>Gunneridae</taxon>
        <taxon>Pentapetalae</taxon>
        <taxon>rosids</taxon>
        <taxon>fabids</taxon>
        <taxon>Rosales</taxon>
        <taxon>Rosaceae</taxon>
        <taxon>Amygdaloideae</taxon>
        <taxon>Maleae</taxon>
        <taxon>Malus</taxon>
    </lineage>
</organism>
<dbReference type="AlphaFoldDB" id="A0A498J1N9"/>
<evidence type="ECO:0000259" key="2">
    <source>
        <dbReference type="Pfam" id="PF04782"/>
    </source>
</evidence>
<gene>
    <name evidence="4" type="ORF">DVH24_000184</name>
</gene>
<feature type="compositionally biased region" description="Basic residues" evidence="1">
    <location>
        <begin position="187"/>
        <end position="196"/>
    </location>
</feature>
<evidence type="ECO:0000313" key="4">
    <source>
        <dbReference type="EMBL" id="RXH88585.1"/>
    </source>
</evidence>
<name>A0A498J1N9_MALDO</name>
<feature type="region of interest" description="Disordered" evidence="1">
    <location>
        <begin position="250"/>
        <end position="298"/>
    </location>
</feature>
<dbReference type="EMBL" id="RDQH01000335">
    <property type="protein sequence ID" value="RXH88585.1"/>
    <property type="molecule type" value="Genomic_DNA"/>
</dbReference>
<keyword evidence="5" id="KW-1185">Reference proteome</keyword>
<dbReference type="Pfam" id="PF04782">
    <property type="entry name" value="DUF632"/>
    <property type="match status" value="1"/>
</dbReference>
<protein>
    <recommendedName>
        <fullName evidence="6">DUF632 domain-containing protein</fullName>
    </recommendedName>
</protein>
<feature type="region of interest" description="Disordered" evidence="1">
    <location>
        <begin position="121"/>
        <end position="237"/>
    </location>
</feature>
<dbReference type="Pfam" id="PF04783">
    <property type="entry name" value="DUF630"/>
    <property type="match status" value="1"/>
</dbReference>
<evidence type="ECO:0000256" key="1">
    <source>
        <dbReference type="SAM" id="MobiDB-lite"/>
    </source>
</evidence>
<feature type="domain" description="DUF630" evidence="3">
    <location>
        <begin position="38"/>
        <end position="93"/>
    </location>
</feature>
<feature type="domain" description="DUF632" evidence="2">
    <location>
        <begin position="337"/>
        <end position="642"/>
    </location>
</feature>
<accession>A0A498J1N9</accession>
<reference evidence="4 5" key="1">
    <citation type="submission" date="2018-10" db="EMBL/GenBank/DDBJ databases">
        <title>A high-quality apple genome assembly.</title>
        <authorList>
            <person name="Hu J."/>
        </authorList>
    </citation>
    <scope>NUCLEOTIDE SEQUENCE [LARGE SCALE GENOMIC DNA]</scope>
    <source>
        <strain evidence="5">cv. HFTH1</strain>
        <tissue evidence="4">Young leaf</tissue>
    </source>
</reference>
<evidence type="ECO:0000313" key="5">
    <source>
        <dbReference type="Proteomes" id="UP000290289"/>
    </source>
</evidence>
<dbReference type="PANTHER" id="PTHR21450">
    <property type="entry name" value="PROTEIN ALTERED PHOSPHATE STARVATION RESPONSE 1"/>
    <property type="match status" value="1"/>
</dbReference>
<dbReference type="PANTHER" id="PTHR21450:SF59">
    <property type="entry name" value="PROTEIN, PUTATIVE_ 48652-45869-RELATED"/>
    <property type="match status" value="1"/>
</dbReference>
<dbReference type="STRING" id="3750.A0A498J1N9"/>
<feature type="compositionally biased region" description="Acidic residues" evidence="1">
    <location>
        <begin position="168"/>
        <end position="179"/>
    </location>
</feature>
<evidence type="ECO:0008006" key="6">
    <source>
        <dbReference type="Google" id="ProtNLM"/>
    </source>
</evidence>
<feature type="compositionally biased region" description="Pro residues" evidence="1">
    <location>
        <begin position="121"/>
        <end position="135"/>
    </location>
</feature>
<feature type="compositionally biased region" description="Basic and acidic residues" evidence="1">
    <location>
        <begin position="256"/>
        <end position="270"/>
    </location>
</feature>
<proteinExistence type="predicted"/>
<dbReference type="Proteomes" id="UP000290289">
    <property type="component" value="Chromosome 9"/>
</dbReference>
<comment type="caution">
    <text evidence="4">The sequence shown here is derived from an EMBL/GenBank/DDBJ whole genome shotgun (WGS) entry which is preliminary data.</text>
</comment>
<feature type="compositionally biased region" description="Pro residues" evidence="1">
    <location>
        <begin position="207"/>
        <end position="217"/>
    </location>
</feature>
<sequence length="810" mass="92477">MAYLELMEDKADVMNENVTQMFMHTINKPFLGDHIASVQSKIENEEAVSRCKDRKLFMKEAVSFRNAFAAAHSSYAIYLKNTGAALSDYAQGEVVGPHPPHLQSHQPNLASAAAVGVPAPPPFVDTFPPPPPPLPSFSNSPLQRAASMPEIKPDPKPRPKSKPKTIIEGDEDDDDEVIENSESLMRRTSRGSRGKRGVVENDHNLDGPPPVSSPAPPVSVESRTVPPLPQHRDSPYDFFFSVEDMPASTLADAEEIERKVYDKRPPTREESIEEEEAFEESPKRVEKDEEEEVERSPKIEEVVAAPPPPVVEEVPGGSTGKSLKKAKAAVPKGTVNMLQIFMELDDHFLKASESAHDVSKMLEATRLHYHSNFADNRGHIDHSARVMRVITWNRSFRGLPNVDDGKDDFDSEEHETHATVLDKLLAWEKKLYDEVKTGELMKYEYQKKVTSLNRLKKRGTNSEALEKAKAAVSHLHTRYIVDMQSMDSTVSEINSLRDEQLYPKLVQLVEGMASMWGTMRAHHETQSKIVTALRSLDISQCPKHTSEHHHERTIQLFGVVQGWHGEFEKLVSQQKEYIKALNNWLKLNLIPIESNLKEKVSSPPRIQRPPIQELLLAWHDHLEKLPDDVARMAIHNFAAVINTIMIHQEEEIKMKEKCEDTRKELSRKARQFEDWYNKNMHKTIPDEGDTDRPEGHTRSDVVAEKQFAVETVKKRLEEEEESYERLCLQVREKSIASLKTRLPELFGVLLDFAYSCSEMYRSLRLSIMYMLIHVDAVKHQHVHKMNVAEMRMLRWMCGHTRKDKIRSEDI</sequence>